<sequence>MGLGGAWGPSSPGSCDVSRPRDDDHRGGGGVVVQDKVCARRCFPRPFSFQGRAMLCIS</sequence>
<keyword evidence="3" id="KW-1185">Reference proteome</keyword>
<accession>A0A0C3ANC3</accession>
<gene>
    <name evidence="2" type="ORF">M408DRAFT_333831</name>
</gene>
<reference evidence="2 3" key="1">
    <citation type="submission" date="2014-04" db="EMBL/GenBank/DDBJ databases">
        <authorList>
            <consortium name="DOE Joint Genome Institute"/>
            <person name="Kuo A."/>
            <person name="Zuccaro A."/>
            <person name="Kohler A."/>
            <person name="Nagy L.G."/>
            <person name="Floudas D."/>
            <person name="Copeland A."/>
            <person name="Barry K.W."/>
            <person name="Cichocki N."/>
            <person name="Veneault-Fourrey C."/>
            <person name="LaButti K."/>
            <person name="Lindquist E.A."/>
            <person name="Lipzen A."/>
            <person name="Lundell T."/>
            <person name="Morin E."/>
            <person name="Murat C."/>
            <person name="Sun H."/>
            <person name="Tunlid A."/>
            <person name="Henrissat B."/>
            <person name="Grigoriev I.V."/>
            <person name="Hibbett D.S."/>
            <person name="Martin F."/>
            <person name="Nordberg H.P."/>
            <person name="Cantor M.N."/>
            <person name="Hua S.X."/>
        </authorList>
    </citation>
    <scope>NUCLEOTIDE SEQUENCE [LARGE SCALE GENOMIC DNA]</scope>
    <source>
        <strain evidence="2 3">MAFF 305830</strain>
    </source>
</reference>
<dbReference type="AlphaFoldDB" id="A0A0C3ANC3"/>
<proteinExistence type="predicted"/>
<dbReference type="HOGENOM" id="CLU_2980546_0_0_1"/>
<feature type="region of interest" description="Disordered" evidence="1">
    <location>
        <begin position="1"/>
        <end position="30"/>
    </location>
</feature>
<evidence type="ECO:0000256" key="1">
    <source>
        <dbReference type="SAM" id="MobiDB-lite"/>
    </source>
</evidence>
<dbReference type="EMBL" id="KN824410">
    <property type="protein sequence ID" value="KIM20761.1"/>
    <property type="molecule type" value="Genomic_DNA"/>
</dbReference>
<dbReference type="Proteomes" id="UP000054097">
    <property type="component" value="Unassembled WGS sequence"/>
</dbReference>
<name>A0A0C3ANC3_SERVB</name>
<evidence type="ECO:0000313" key="2">
    <source>
        <dbReference type="EMBL" id="KIM20761.1"/>
    </source>
</evidence>
<organism evidence="2 3">
    <name type="scientific">Serendipita vermifera MAFF 305830</name>
    <dbReference type="NCBI Taxonomy" id="933852"/>
    <lineage>
        <taxon>Eukaryota</taxon>
        <taxon>Fungi</taxon>
        <taxon>Dikarya</taxon>
        <taxon>Basidiomycota</taxon>
        <taxon>Agaricomycotina</taxon>
        <taxon>Agaricomycetes</taxon>
        <taxon>Sebacinales</taxon>
        <taxon>Serendipitaceae</taxon>
        <taxon>Serendipita</taxon>
    </lineage>
</organism>
<evidence type="ECO:0000313" key="3">
    <source>
        <dbReference type="Proteomes" id="UP000054097"/>
    </source>
</evidence>
<protein>
    <submittedName>
        <fullName evidence="2">Uncharacterized protein</fullName>
    </submittedName>
</protein>
<reference evidence="3" key="2">
    <citation type="submission" date="2015-01" db="EMBL/GenBank/DDBJ databases">
        <title>Evolutionary Origins and Diversification of the Mycorrhizal Mutualists.</title>
        <authorList>
            <consortium name="DOE Joint Genome Institute"/>
            <consortium name="Mycorrhizal Genomics Consortium"/>
            <person name="Kohler A."/>
            <person name="Kuo A."/>
            <person name="Nagy L.G."/>
            <person name="Floudas D."/>
            <person name="Copeland A."/>
            <person name="Barry K.W."/>
            <person name="Cichocki N."/>
            <person name="Veneault-Fourrey C."/>
            <person name="LaButti K."/>
            <person name="Lindquist E.A."/>
            <person name="Lipzen A."/>
            <person name="Lundell T."/>
            <person name="Morin E."/>
            <person name="Murat C."/>
            <person name="Riley R."/>
            <person name="Ohm R."/>
            <person name="Sun H."/>
            <person name="Tunlid A."/>
            <person name="Henrissat B."/>
            <person name="Grigoriev I.V."/>
            <person name="Hibbett D.S."/>
            <person name="Martin F."/>
        </authorList>
    </citation>
    <scope>NUCLEOTIDE SEQUENCE [LARGE SCALE GENOMIC DNA]</scope>
    <source>
        <strain evidence="3">MAFF 305830</strain>
    </source>
</reference>
<feature type="compositionally biased region" description="Basic and acidic residues" evidence="1">
    <location>
        <begin position="18"/>
        <end position="27"/>
    </location>
</feature>